<dbReference type="InterPro" id="IPR011483">
    <property type="entry name" value="Sde182_NH-like"/>
</dbReference>
<dbReference type="InterPro" id="IPR013783">
    <property type="entry name" value="Ig-like_fold"/>
</dbReference>
<dbReference type="GO" id="GO:0016799">
    <property type="term" value="F:hydrolase activity, hydrolyzing N-glycosyl compounds"/>
    <property type="evidence" value="ECO:0007669"/>
    <property type="project" value="InterPro"/>
</dbReference>
<keyword evidence="4" id="KW-1185">Reference proteome</keyword>
<feature type="chain" id="PRO_5011508906" description="Cellulose-binding Sde182 nucleoside hydrolase-like domain-containing protein" evidence="1">
    <location>
        <begin position="26"/>
        <end position="470"/>
    </location>
</feature>
<reference evidence="3 4" key="1">
    <citation type="submission" date="2016-10" db="EMBL/GenBank/DDBJ databases">
        <authorList>
            <person name="de Groot N.N."/>
        </authorList>
    </citation>
    <scope>NUCLEOTIDE SEQUENCE [LARGE SCALE GENOMIC DNA]</scope>
    <source>
        <strain evidence="3 4">DSM 15695</strain>
    </source>
</reference>
<dbReference type="Gene3D" id="2.60.40.10">
    <property type="entry name" value="Immunoglobulins"/>
    <property type="match status" value="1"/>
</dbReference>
<evidence type="ECO:0000259" key="2">
    <source>
        <dbReference type="Pfam" id="PF07632"/>
    </source>
</evidence>
<dbReference type="STRING" id="89093.SAMN04488558_102174"/>
<evidence type="ECO:0000313" key="4">
    <source>
        <dbReference type="Proteomes" id="UP000198833"/>
    </source>
</evidence>
<dbReference type="EMBL" id="FOEN01000002">
    <property type="protein sequence ID" value="SEP84238.1"/>
    <property type="molecule type" value="Genomic_DNA"/>
</dbReference>
<dbReference type="Gene3D" id="3.90.245.10">
    <property type="entry name" value="Ribonucleoside hydrolase-like"/>
    <property type="match status" value="1"/>
</dbReference>
<evidence type="ECO:0000313" key="3">
    <source>
        <dbReference type="EMBL" id="SEP84238.1"/>
    </source>
</evidence>
<dbReference type="Proteomes" id="UP000198833">
    <property type="component" value="Unassembled WGS sequence"/>
</dbReference>
<name>A0A1H9B7K8_9LACT</name>
<dbReference type="AlphaFoldDB" id="A0A1H9B7K8"/>
<feature type="domain" description="Cellulose-binding Sde182 nucleoside hydrolase-like" evidence="2">
    <location>
        <begin position="35"/>
        <end position="334"/>
    </location>
</feature>
<evidence type="ECO:0000256" key="1">
    <source>
        <dbReference type="SAM" id="SignalP"/>
    </source>
</evidence>
<organism evidence="3 4">
    <name type="scientific">Ignavigranum ruoffiae</name>
    <dbReference type="NCBI Taxonomy" id="89093"/>
    <lineage>
        <taxon>Bacteria</taxon>
        <taxon>Bacillati</taxon>
        <taxon>Bacillota</taxon>
        <taxon>Bacilli</taxon>
        <taxon>Lactobacillales</taxon>
        <taxon>Aerococcaceae</taxon>
        <taxon>Ignavigranum</taxon>
    </lineage>
</organism>
<sequence>MFKKFTFLFSILLLLTMNMTSNIYAMSDSSNDKYRTVITTDGEVDDMNSMIRFLYYANEVKLEGIILTSSVFHYAGDSEKGIEPFRWTGTDWIEKMIDAYEEIQPNLIKHANGYPSPQELRNIIKIGNIKNEGDMSEETEGSKFLEELFLNSKDTSPLYVQTWGGTNTTARALKSIEEKYKDSDEWPQIQQMIYDKLVLYIILDQDKSYADYIAVNWPELKVIKDTSNFWHFAYAWQTNSPELNKTLKANWQKEYILNDNGPLMDLYASMGDGKWIEGELPEEQRGSDEYLQNNPDFKKYDFISEGDSPSFFFLIQNGLNDVNNPEFGGWGGRFTKLNHNLLQNQVVDYNPYSNQYEASYTLSRWFDDIQEDFAARIAWGLAENFSDANHYPELYIKEGTELSAKPGEKITLTMDANDPDNDELNYTWWRYFEADTYNESEVRTEPTTLKDGDFQLDITRPLEKIKFKIQ</sequence>
<dbReference type="InterPro" id="IPR036452">
    <property type="entry name" value="Ribo_hydro-like"/>
</dbReference>
<feature type="signal peptide" evidence="1">
    <location>
        <begin position="1"/>
        <end position="25"/>
    </location>
</feature>
<keyword evidence="1" id="KW-0732">Signal</keyword>
<protein>
    <recommendedName>
        <fullName evidence="2">Cellulose-binding Sde182 nucleoside hydrolase-like domain-containing protein</fullName>
    </recommendedName>
</protein>
<gene>
    <name evidence="3" type="ORF">SAMN04488558_102174</name>
</gene>
<dbReference type="Pfam" id="PF07632">
    <property type="entry name" value="Sde182_NH-like"/>
    <property type="match status" value="1"/>
</dbReference>
<accession>A0A1H9B7K8</accession>
<proteinExistence type="predicted"/>
<dbReference type="RefSeq" id="WP_200793405.1">
    <property type="nucleotide sequence ID" value="NZ_FOEN01000002.1"/>
</dbReference>